<proteinExistence type="predicted"/>
<evidence type="ECO:0000313" key="8">
    <source>
        <dbReference type="Proteomes" id="UP000325785"/>
    </source>
</evidence>
<keyword evidence="1" id="KW-0805">Transcription regulation</keyword>
<gene>
    <name evidence="6" type="primary">ydfH_2</name>
    <name evidence="6" type="ORF">RIdsm_00816</name>
    <name evidence="5" type="ORF">XM52_24770</name>
</gene>
<dbReference type="Proteomes" id="UP000051401">
    <property type="component" value="Unassembled WGS sequence"/>
</dbReference>
<dbReference type="Pfam" id="PF00392">
    <property type="entry name" value="GntR"/>
    <property type="match status" value="1"/>
</dbReference>
<dbReference type="InterPro" id="IPR036390">
    <property type="entry name" value="WH_DNA-bd_sf"/>
</dbReference>
<dbReference type="Gene3D" id="1.20.120.530">
    <property type="entry name" value="GntR ligand-binding domain-like"/>
    <property type="match status" value="1"/>
</dbReference>
<reference evidence="6 8" key="2">
    <citation type="submission" date="2018-08" db="EMBL/GenBank/DDBJ databases">
        <title>Genetic Globetrotter - A new plasmid hitch-hiking vast phylogenetic and geographic distances.</title>
        <authorList>
            <person name="Vollmers J."/>
            <person name="Petersen J."/>
        </authorList>
    </citation>
    <scope>NUCLEOTIDE SEQUENCE [LARGE SCALE GENOMIC DNA]</scope>
    <source>
        <strain evidence="6 8">DSM 26383</strain>
    </source>
</reference>
<evidence type="ECO:0000313" key="5">
    <source>
        <dbReference type="EMBL" id="KRS15308.1"/>
    </source>
</evidence>
<dbReference type="Pfam" id="PF07729">
    <property type="entry name" value="FCD"/>
    <property type="match status" value="1"/>
</dbReference>
<feature type="domain" description="HTH gntR-type" evidence="4">
    <location>
        <begin position="2"/>
        <end position="69"/>
    </location>
</feature>
<dbReference type="InterPro" id="IPR011711">
    <property type="entry name" value="GntR_C"/>
</dbReference>
<dbReference type="PANTHER" id="PTHR43537:SF45">
    <property type="entry name" value="GNTR FAMILY REGULATORY PROTEIN"/>
    <property type="match status" value="1"/>
</dbReference>
<dbReference type="PRINTS" id="PR00035">
    <property type="entry name" value="HTHGNTR"/>
</dbReference>
<dbReference type="SUPFAM" id="SSF46785">
    <property type="entry name" value="Winged helix' DNA-binding domain"/>
    <property type="match status" value="1"/>
</dbReference>
<accession>A0A0T5P2G4</accession>
<dbReference type="InterPro" id="IPR008920">
    <property type="entry name" value="TF_FadR/GntR_C"/>
</dbReference>
<dbReference type="SMART" id="SM00895">
    <property type="entry name" value="FCD"/>
    <property type="match status" value="1"/>
</dbReference>
<dbReference type="SMART" id="SM00345">
    <property type="entry name" value="HTH_GNTR"/>
    <property type="match status" value="1"/>
</dbReference>
<dbReference type="EMBL" id="LAXI01000024">
    <property type="protein sequence ID" value="KRS15308.1"/>
    <property type="molecule type" value="Genomic_DNA"/>
</dbReference>
<evidence type="ECO:0000313" key="7">
    <source>
        <dbReference type="Proteomes" id="UP000051401"/>
    </source>
</evidence>
<dbReference type="Proteomes" id="UP000325785">
    <property type="component" value="Chromosome"/>
</dbReference>
<dbReference type="PATRIC" id="fig|540747.5.peg.3308"/>
<dbReference type="PANTHER" id="PTHR43537">
    <property type="entry name" value="TRANSCRIPTIONAL REGULATOR, GNTR FAMILY"/>
    <property type="match status" value="1"/>
</dbReference>
<dbReference type="KEGG" id="rid:RIdsm_00816"/>
<dbReference type="EMBL" id="CP031598">
    <property type="protein sequence ID" value="QEW25032.1"/>
    <property type="molecule type" value="Genomic_DNA"/>
</dbReference>
<dbReference type="SUPFAM" id="SSF48008">
    <property type="entry name" value="GntR ligand-binding domain-like"/>
    <property type="match status" value="1"/>
</dbReference>
<dbReference type="InterPro" id="IPR036388">
    <property type="entry name" value="WH-like_DNA-bd_sf"/>
</dbReference>
<evidence type="ECO:0000259" key="4">
    <source>
        <dbReference type="PROSITE" id="PS50949"/>
    </source>
</evidence>
<dbReference type="GO" id="GO:0003700">
    <property type="term" value="F:DNA-binding transcription factor activity"/>
    <property type="evidence" value="ECO:0007669"/>
    <property type="project" value="InterPro"/>
</dbReference>
<dbReference type="GO" id="GO:0003677">
    <property type="term" value="F:DNA binding"/>
    <property type="evidence" value="ECO:0007669"/>
    <property type="project" value="UniProtKB-KW"/>
</dbReference>
<sequence length="209" mass="23349">MDKQSRDTYSIIRERILTLDLPPGSLLSENSLGASLGLSRTPIREAIKRLEREDLVAILPRRGIVVTEVDLKSQLDLLEFRRGIEIRLIRRGAERASPAQRSRIGEIAALAEACAASGDLSQYIAHDTEFDAIIEQAADNRFLTNAMKPVHALVRRFWHTQRGRSALPEALDQHARVIRAAADGAPERVEAELSALYDQNEQYILGLMT</sequence>
<evidence type="ECO:0000256" key="2">
    <source>
        <dbReference type="ARBA" id="ARBA00023125"/>
    </source>
</evidence>
<keyword evidence="3" id="KW-0804">Transcription</keyword>
<dbReference type="CDD" id="cd07377">
    <property type="entry name" value="WHTH_GntR"/>
    <property type="match status" value="1"/>
</dbReference>
<dbReference type="InterPro" id="IPR000524">
    <property type="entry name" value="Tscrpt_reg_HTH_GntR"/>
</dbReference>
<evidence type="ECO:0000313" key="6">
    <source>
        <dbReference type="EMBL" id="QEW25032.1"/>
    </source>
</evidence>
<evidence type="ECO:0000256" key="3">
    <source>
        <dbReference type="ARBA" id="ARBA00023163"/>
    </source>
</evidence>
<keyword evidence="7" id="KW-1185">Reference proteome</keyword>
<organism evidence="5 7">
    <name type="scientific">Roseovarius indicus</name>
    <dbReference type="NCBI Taxonomy" id="540747"/>
    <lineage>
        <taxon>Bacteria</taxon>
        <taxon>Pseudomonadati</taxon>
        <taxon>Pseudomonadota</taxon>
        <taxon>Alphaproteobacteria</taxon>
        <taxon>Rhodobacterales</taxon>
        <taxon>Roseobacteraceae</taxon>
        <taxon>Roseovarius</taxon>
    </lineage>
</organism>
<dbReference type="AlphaFoldDB" id="A0A0T5P2G4"/>
<name>A0A0T5P2G4_9RHOB</name>
<reference evidence="5 7" key="1">
    <citation type="submission" date="2015-04" db="EMBL/GenBank/DDBJ databases">
        <title>The draft genome sequence of Roseovarius indicus B108T.</title>
        <authorList>
            <person name="Li G."/>
            <person name="Lai Q."/>
            <person name="Shao Z."/>
            <person name="Yan P."/>
        </authorList>
    </citation>
    <scope>NUCLEOTIDE SEQUENCE [LARGE SCALE GENOMIC DNA]</scope>
    <source>
        <strain evidence="5 7">B108</strain>
    </source>
</reference>
<dbReference type="Gene3D" id="1.10.10.10">
    <property type="entry name" value="Winged helix-like DNA-binding domain superfamily/Winged helix DNA-binding domain"/>
    <property type="match status" value="1"/>
</dbReference>
<protein>
    <submittedName>
        <fullName evidence="6">Putative HTH-type transcriptional regulator YdfH</fullName>
    </submittedName>
</protein>
<dbReference type="STRING" id="540747.SAMN04488031_10982"/>
<keyword evidence="2" id="KW-0238">DNA-binding</keyword>
<dbReference type="PROSITE" id="PS50949">
    <property type="entry name" value="HTH_GNTR"/>
    <property type="match status" value="1"/>
</dbReference>
<dbReference type="RefSeq" id="WP_143100507.1">
    <property type="nucleotide sequence ID" value="NZ_FOMY01000009.1"/>
</dbReference>
<evidence type="ECO:0000256" key="1">
    <source>
        <dbReference type="ARBA" id="ARBA00023015"/>
    </source>
</evidence>
<dbReference type="OrthoDB" id="9806293at2"/>